<organism evidence="9 10">
    <name type="scientific">Nitratidesulfovibrio liaohensis</name>
    <dbReference type="NCBI Taxonomy" id="2604158"/>
    <lineage>
        <taxon>Bacteria</taxon>
        <taxon>Pseudomonadati</taxon>
        <taxon>Thermodesulfobacteriota</taxon>
        <taxon>Desulfovibrionia</taxon>
        <taxon>Desulfovibrionales</taxon>
        <taxon>Desulfovibrionaceae</taxon>
        <taxon>Nitratidesulfovibrio</taxon>
    </lineage>
</organism>
<comment type="similarity">
    <text evidence="2">Belongs to the bacterial sugar transferase family.</text>
</comment>
<evidence type="ECO:0000256" key="4">
    <source>
        <dbReference type="ARBA" id="ARBA00022692"/>
    </source>
</evidence>
<dbReference type="Pfam" id="PF02397">
    <property type="entry name" value="Bac_transf"/>
    <property type="match status" value="1"/>
</dbReference>
<feature type="domain" description="Bacterial sugar transferase" evidence="8">
    <location>
        <begin position="254"/>
        <end position="437"/>
    </location>
</feature>
<evidence type="ECO:0000256" key="2">
    <source>
        <dbReference type="ARBA" id="ARBA00006464"/>
    </source>
</evidence>
<dbReference type="PANTHER" id="PTHR30576">
    <property type="entry name" value="COLANIC BIOSYNTHESIS UDP-GLUCOSE LIPID CARRIER TRANSFERASE"/>
    <property type="match status" value="1"/>
</dbReference>
<dbReference type="Proteomes" id="UP001180616">
    <property type="component" value="Chromosome"/>
</dbReference>
<dbReference type="NCBIfam" id="TIGR03025">
    <property type="entry name" value="EPS_sugtrans"/>
    <property type="match status" value="1"/>
</dbReference>
<dbReference type="EMBL" id="CP133659">
    <property type="protein sequence ID" value="WMW66251.1"/>
    <property type="molecule type" value="Genomic_DNA"/>
</dbReference>
<comment type="subcellular location">
    <subcellularLocation>
        <location evidence="1">Membrane</location>
        <topology evidence="1">Multi-pass membrane protein</topology>
    </subcellularLocation>
</comment>
<dbReference type="InterPro" id="IPR017464">
    <property type="entry name" value="Sugar_tfrase_EpsB_2"/>
</dbReference>
<keyword evidence="3" id="KW-0808">Transferase</keyword>
<feature type="transmembrane region" description="Helical" evidence="7">
    <location>
        <begin position="99"/>
        <end position="120"/>
    </location>
</feature>
<evidence type="ECO:0000256" key="6">
    <source>
        <dbReference type="ARBA" id="ARBA00023136"/>
    </source>
</evidence>
<accession>A0ABY9R3A8</accession>
<evidence type="ECO:0000256" key="5">
    <source>
        <dbReference type="ARBA" id="ARBA00022989"/>
    </source>
</evidence>
<feature type="transmembrane region" description="Helical" evidence="7">
    <location>
        <begin position="71"/>
        <end position="93"/>
    </location>
</feature>
<keyword evidence="5 7" id="KW-1133">Transmembrane helix</keyword>
<feature type="transmembrane region" description="Helical" evidence="7">
    <location>
        <begin position="41"/>
        <end position="59"/>
    </location>
</feature>
<evidence type="ECO:0000256" key="1">
    <source>
        <dbReference type="ARBA" id="ARBA00004141"/>
    </source>
</evidence>
<evidence type="ECO:0000256" key="3">
    <source>
        <dbReference type="ARBA" id="ARBA00022679"/>
    </source>
</evidence>
<dbReference type="InterPro" id="IPR003362">
    <property type="entry name" value="Bact_transf"/>
</dbReference>
<dbReference type="InterPro" id="IPR017475">
    <property type="entry name" value="EPS_sugar_tfrase"/>
</dbReference>
<dbReference type="RefSeq" id="WP_309542155.1">
    <property type="nucleotide sequence ID" value="NZ_CP133659.1"/>
</dbReference>
<keyword evidence="6 7" id="KW-0472">Membrane</keyword>
<feature type="transmembrane region" description="Helical" evidence="7">
    <location>
        <begin position="259"/>
        <end position="282"/>
    </location>
</feature>
<evidence type="ECO:0000256" key="7">
    <source>
        <dbReference type="SAM" id="Phobius"/>
    </source>
</evidence>
<dbReference type="NCBIfam" id="TIGR03013">
    <property type="entry name" value="EpsB_2"/>
    <property type="match status" value="1"/>
</dbReference>
<keyword evidence="10" id="KW-1185">Reference proteome</keyword>
<sequence length="443" mass="48669">MSRLSIIHLLRDSAWVALALLFAVLSSSPHGVATPSLRDLLALAVVLLLCAATVEALEARGDKVSPGVGGTVLAVFAAAVVLVPLHFGTGILLQHESLALWALLWFALLRGGCVLASSYWHVFPALVRGVLVLGNAEGIRRMTALVADADGRYRVKAVVQCPDPGAEVAERDADWLADLAHREGVRLIVVSLSERRGTFPLDAVLRCRLRGVRVLDAPTFYELVTRKLNIEGITPGWFIFAPGFGGARWEECARRLADIVLALLALFLVAPFLPVVALAISLDSPGPILFRQVRVGRGGKPFALYKFRTMRDGAERDTGPVWARVNDSRVTRLGGFLRRCRIDELPQLFNVLRGDMGFIGPRPERPEFVSELVREVPFYDQRHAVKPGLTGWAQVCFPYGASKSDALEKLRYDLYYIKNRTLMLDMEILARTFSVVLLGAGAR</sequence>
<evidence type="ECO:0000313" key="10">
    <source>
        <dbReference type="Proteomes" id="UP001180616"/>
    </source>
</evidence>
<evidence type="ECO:0000313" key="9">
    <source>
        <dbReference type="EMBL" id="WMW66251.1"/>
    </source>
</evidence>
<keyword evidence="4 7" id="KW-0812">Transmembrane</keyword>
<gene>
    <name evidence="9" type="ORF">KPS_000814</name>
</gene>
<protein>
    <submittedName>
        <fullName evidence="9">TIGR03013 family PEP-CTERM/XrtA system glycosyltransferase</fullName>
    </submittedName>
</protein>
<reference evidence="9" key="1">
    <citation type="submission" date="2023-09" db="EMBL/GenBank/DDBJ databases">
        <authorList>
            <consortium name="CW5 consortium"/>
            <person name="Lu C.-W."/>
        </authorList>
    </citation>
    <scope>NUCLEOTIDE SEQUENCE</scope>
    <source>
        <strain evidence="9">KPS</strain>
    </source>
</reference>
<name>A0ABY9R3A8_9BACT</name>
<proteinExistence type="inferred from homology"/>
<dbReference type="PANTHER" id="PTHR30576:SF21">
    <property type="entry name" value="UDP-GLUCOSE:UNDECAPRENYL-PHOSPHATE GLUCOSE-1-PHOSPHATE TRANSFERASE"/>
    <property type="match status" value="1"/>
</dbReference>
<evidence type="ECO:0000259" key="8">
    <source>
        <dbReference type="Pfam" id="PF02397"/>
    </source>
</evidence>